<proteinExistence type="predicted"/>
<keyword evidence="1" id="KW-1133">Transmembrane helix</keyword>
<keyword evidence="1" id="KW-0812">Transmembrane</keyword>
<name>A0A8D8ZL13_9HEMI</name>
<sequence>MCSVHVSGRHPLPPELRGTRYNFWFSYLSISIPYFMFLGKVSNKVRSILTIASLSRIPKAMSKLLVKNVIRYERYSVYLHEYTMVVAKNEYLIGMYDTKVRST</sequence>
<evidence type="ECO:0000256" key="1">
    <source>
        <dbReference type="SAM" id="Phobius"/>
    </source>
</evidence>
<keyword evidence="1" id="KW-0472">Membrane</keyword>
<organism evidence="2">
    <name type="scientific">Cacopsylla melanoneura</name>
    <dbReference type="NCBI Taxonomy" id="428564"/>
    <lineage>
        <taxon>Eukaryota</taxon>
        <taxon>Metazoa</taxon>
        <taxon>Ecdysozoa</taxon>
        <taxon>Arthropoda</taxon>
        <taxon>Hexapoda</taxon>
        <taxon>Insecta</taxon>
        <taxon>Pterygota</taxon>
        <taxon>Neoptera</taxon>
        <taxon>Paraneoptera</taxon>
        <taxon>Hemiptera</taxon>
        <taxon>Sternorrhyncha</taxon>
        <taxon>Psylloidea</taxon>
        <taxon>Psyllidae</taxon>
        <taxon>Psyllinae</taxon>
        <taxon>Cacopsylla</taxon>
    </lineage>
</organism>
<dbReference type="AlphaFoldDB" id="A0A8D8ZL13"/>
<dbReference type="EMBL" id="HBUF01523894">
    <property type="protein sequence ID" value="CAG6749630.1"/>
    <property type="molecule type" value="Transcribed_RNA"/>
</dbReference>
<accession>A0A8D8ZL13</accession>
<feature type="transmembrane region" description="Helical" evidence="1">
    <location>
        <begin position="21"/>
        <end position="39"/>
    </location>
</feature>
<reference evidence="2" key="1">
    <citation type="submission" date="2021-05" db="EMBL/GenBank/DDBJ databases">
        <authorList>
            <person name="Alioto T."/>
            <person name="Alioto T."/>
            <person name="Gomez Garrido J."/>
        </authorList>
    </citation>
    <scope>NUCLEOTIDE SEQUENCE</scope>
</reference>
<evidence type="ECO:0000313" key="2">
    <source>
        <dbReference type="EMBL" id="CAG6749630.1"/>
    </source>
</evidence>
<protein>
    <submittedName>
        <fullName evidence="2">Uncharacterized protein</fullName>
    </submittedName>
</protein>